<keyword evidence="1" id="KW-0812">Transmembrane</keyword>
<name>A0A2N8SUH8_STUST</name>
<keyword evidence="1" id="KW-0472">Membrane</keyword>
<sequence length="226" mass="24994">MNVLSILRDAWFFYSRNLLSIARLCLPLIVLESCTRLAVSRLFGEDAPAAQDLLIGMVFYPLYIGALILYLDARSRGYSPPPREVLKRAVPLWPRMAVLAGLGTLLIMLGASLFVLPGLWVMVKIAFAEYLLVLRGMTPLEALKQSFLQTRGHFLLLLGCILAVLLPLWLLEAWLAAQLWAEPASPGPLSVLVDSAVGLLQLLATVVLFRCFMLCSEPAVDLDERS</sequence>
<dbReference type="AlphaFoldDB" id="A0A2N8SUH8"/>
<comment type="caution">
    <text evidence="2">The sequence shown here is derived from an EMBL/GenBank/DDBJ whole genome shotgun (WGS) entry which is preliminary data.</text>
</comment>
<dbReference type="EMBL" id="POUW01000003">
    <property type="protein sequence ID" value="PNG06119.1"/>
    <property type="molecule type" value="Genomic_DNA"/>
</dbReference>
<feature type="transmembrane region" description="Helical" evidence="1">
    <location>
        <begin position="21"/>
        <end position="43"/>
    </location>
</feature>
<dbReference type="OrthoDB" id="6196264at2"/>
<evidence type="ECO:0000313" key="2">
    <source>
        <dbReference type="EMBL" id="PNG06119.1"/>
    </source>
</evidence>
<evidence type="ECO:0000313" key="3">
    <source>
        <dbReference type="Proteomes" id="UP000235897"/>
    </source>
</evidence>
<dbReference type="RefSeq" id="WP_021210282.1">
    <property type="nucleotide sequence ID" value="NZ_JAMOIG010000005.1"/>
</dbReference>
<feature type="transmembrane region" description="Helical" evidence="1">
    <location>
        <begin position="189"/>
        <end position="209"/>
    </location>
</feature>
<evidence type="ECO:0000256" key="1">
    <source>
        <dbReference type="SAM" id="Phobius"/>
    </source>
</evidence>
<feature type="transmembrane region" description="Helical" evidence="1">
    <location>
        <begin position="92"/>
        <end position="111"/>
    </location>
</feature>
<dbReference type="Proteomes" id="UP000235897">
    <property type="component" value="Unassembled WGS sequence"/>
</dbReference>
<organism evidence="2 3">
    <name type="scientific">Stutzerimonas stutzeri</name>
    <name type="common">Pseudomonas stutzeri</name>
    <dbReference type="NCBI Taxonomy" id="316"/>
    <lineage>
        <taxon>Bacteria</taxon>
        <taxon>Pseudomonadati</taxon>
        <taxon>Pseudomonadota</taxon>
        <taxon>Gammaproteobacteria</taxon>
        <taxon>Pseudomonadales</taxon>
        <taxon>Pseudomonadaceae</taxon>
        <taxon>Stutzerimonas</taxon>
    </lineage>
</organism>
<keyword evidence="1" id="KW-1133">Transmembrane helix</keyword>
<gene>
    <name evidence="2" type="ORF">CXL00_09890</name>
</gene>
<reference evidence="2 3" key="1">
    <citation type="submission" date="2018-01" db="EMBL/GenBank/DDBJ databases">
        <title>Denitrification phenotypes of diverse strains of Pseudomonas stutzeri.</title>
        <authorList>
            <person name="Milligan D.A."/>
            <person name="Bergaust L."/>
            <person name="Bakken L.R."/>
            <person name="Frostegard A."/>
        </authorList>
    </citation>
    <scope>NUCLEOTIDE SEQUENCE [LARGE SCALE GENOMIC DNA]</scope>
    <source>
        <strain evidence="2 3">28a3</strain>
    </source>
</reference>
<proteinExistence type="predicted"/>
<feature type="transmembrane region" description="Helical" evidence="1">
    <location>
        <begin position="117"/>
        <end position="134"/>
    </location>
</feature>
<feature type="transmembrane region" description="Helical" evidence="1">
    <location>
        <begin position="49"/>
        <end position="71"/>
    </location>
</feature>
<protein>
    <submittedName>
        <fullName evidence="2">Uncharacterized protein</fullName>
    </submittedName>
</protein>
<feature type="transmembrane region" description="Helical" evidence="1">
    <location>
        <begin position="154"/>
        <end position="177"/>
    </location>
</feature>
<accession>A0A2N8SUH8</accession>